<protein>
    <recommendedName>
        <fullName evidence="1">Fe2OG dioxygenase domain-containing protein</fullName>
    </recommendedName>
</protein>
<dbReference type="GO" id="GO:0005783">
    <property type="term" value="C:endoplasmic reticulum"/>
    <property type="evidence" value="ECO:0007669"/>
    <property type="project" value="TreeGrafter"/>
</dbReference>
<dbReference type="InterPro" id="IPR005123">
    <property type="entry name" value="Oxoglu/Fe-dep_dioxygenase_dom"/>
</dbReference>
<feature type="domain" description="Fe2OG dioxygenase" evidence="1">
    <location>
        <begin position="49"/>
        <end position="140"/>
    </location>
</feature>
<name>A0AA88H3I1_ARTSF</name>
<dbReference type="AlphaFoldDB" id="A0AA88H3I1"/>
<dbReference type="PANTHER" id="PTHR10730">
    <property type="entry name" value="PROCOLLAGEN-LYSINE,2-OXOGLUTARATE 5-DIOXYGENASE/GLYCOSYLTRANSFERASE 25 FAMILY MEMBER"/>
    <property type="match status" value="1"/>
</dbReference>
<organism evidence="2 3">
    <name type="scientific">Artemia franciscana</name>
    <name type="common">Brine shrimp</name>
    <name type="synonym">Artemia sanfranciscana</name>
    <dbReference type="NCBI Taxonomy" id="6661"/>
    <lineage>
        <taxon>Eukaryota</taxon>
        <taxon>Metazoa</taxon>
        <taxon>Ecdysozoa</taxon>
        <taxon>Arthropoda</taxon>
        <taxon>Crustacea</taxon>
        <taxon>Branchiopoda</taxon>
        <taxon>Anostraca</taxon>
        <taxon>Artemiidae</taxon>
        <taxon>Artemia</taxon>
    </lineage>
</organism>
<keyword evidence="3" id="KW-1185">Reference proteome</keyword>
<evidence type="ECO:0000313" key="3">
    <source>
        <dbReference type="Proteomes" id="UP001187531"/>
    </source>
</evidence>
<sequence>DPPDPVPTREIRLIDYDLKLEQIWLHILHYYVLRLVQRVYPGYDDEPPRTQSNFVVRYKPDEQPALRPHHDTSTYTLNVALNRPEIDYEGGGARFLRYNCSVTKSRPGWTLIHPGKLTHYHEGLPTTKGTRYILVSFVDP</sequence>
<dbReference type="Gene3D" id="2.60.120.620">
    <property type="entry name" value="q2cbj1_9rhob like domain"/>
    <property type="match status" value="1"/>
</dbReference>
<dbReference type="PROSITE" id="PS51471">
    <property type="entry name" value="FE2OG_OXY"/>
    <property type="match status" value="1"/>
</dbReference>
<accession>A0AA88H3I1</accession>
<reference evidence="2" key="1">
    <citation type="submission" date="2023-07" db="EMBL/GenBank/DDBJ databases">
        <title>Chromosome-level genome assembly of Artemia franciscana.</title>
        <authorList>
            <person name="Jo E."/>
        </authorList>
    </citation>
    <scope>NUCLEOTIDE SEQUENCE</scope>
    <source>
        <tissue evidence="2">Whole body</tissue>
    </source>
</reference>
<dbReference type="Proteomes" id="UP001187531">
    <property type="component" value="Unassembled WGS sequence"/>
</dbReference>
<dbReference type="Pfam" id="PF03171">
    <property type="entry name" value="2OG-FeII_Oxy"/>
    <property type="match status" value="1"/>
</dbReference>
<dbReference type="InterPro" id="IPR044861">
    <property type="entry name" value="IPNS-like_FE2OG_OXY"/>
</dbReference>
<evidence type="ECO:0000313" key="2">
    <source>
        <dbReference type="EMBL" id="KAK2703870.1"/>
    </source>
</evidence>
<dbReference type="EMBL" id="JAVRJZ010000067">
    <property type="protein sequence ID" value="KAK2703870.1"/>
    <property type="molecule type" value="Genomic_DNA"/>
</dbReference>
<dbReference type="GO" id="GO:0008475">
    <property type="term" value="F:procollagen-lysine 5-dioxygenase activity"/>
    <property type="evidence" value="ECO:0007669"/>
    <property type="project" value="TreeGrafter"/>
</dbReference>
<feature type="non-terminal residue" evidence="2">
    <location>
        <position position="140"/>
    </location>
</feature>
<proteinExistence type="predicted"/>
<evidence type="ECO:0000259" key="1">
    <source>
        <dbReference type="PROSITE" id="PS51471"/>
    </source>
</evidence>
<comment type="caution">
    <text evidence="2">The sequence shown here is derived from an EMBL/GenBank/DDBJ whole genome shotgun (WGS) entry which is preliminary data.</text>
</comment>
<dbReference type="PANTHER" id="PTHR10730:SF45">
    <property type="entry name" value="PROCOLLAGEN-LYSINE,2-OXOGLUTARATE 5-DIOXYGENASE"/>
    <property type="match status" value="1"/>
</dbReference>
<dbReference type="InterPro" id="IPR050757">
    <property type="entry name" value="Collagen_mod_GT25"/>
</dbReference>
<gene>
    <name evidence="2" type="ORF">QYM36_017797</name>
</gene>